<comment type="similarity">
    <text evidence="2">Belongs to the beta-class carbonic anhydrase family.</text>
</comment>
<dbReference type="EMBL" id="BONC01000025">
    <property type="protein sequence ID" value="GIF57651.1"/>
    <property type="molecule type" value="Genomic_DNA"/>
</dbReference>
<name>A0ABQ4C4C4_9ACTN</name>
<evidence type="ECO:0000256" key="4">
    <source>
        <dbReference type="ARBA" id="ARBA00022723"/>
    </source>
</evidence>
<dbReference type="SMART" id="SM00947">
    <property type="entry name" value="Pro_CA"/>
    <property type="match status" value="1"/>
</dbReference>
<gene>
    <name evidence="8" type="ORF">Air01nite_37460</name>
</gene>
<dbReference type="Gene3D" id="3.40.1050.10">
    <property type="entry name" value="Carbonic anhydrase"/>
    <property type="match status" value="1"/>
</dbReference>
<keyword evidence="9" id="KW-1185">Reference proteome</keyword>
<evidence type="ECO:0000256" key="2">
    <source>
        <dbReference type="ARBA" id="ARBA00006217"/>
    </source>
</evidence>
<proteinExistence type="inferred from homology"/>
<dbReference type="InterPro" id="IPR001765">
    <property type="entry name" value="Carbonic_anhydrase"/>
</dbReference>
<evidence type="ECO:0000256" key="3">
    <source>
        <dbReference type="ARBA" id="ARBA00012925"/>
    </source>
</evidence>
<dbReference type="Proteomes" id="UP000624325">
    <property type="component" value="Unassembled WGS sequence"/>
</dbReference>
<comment type="cofactor">
    <cofactor evidence="1">
        <name>Zn(2+)</name>
        <dbReference type="ChEBI" id="CHEBI:29105"/>
    </cofactor>
</comment>
<dbReference type="CDD" id="cd03379">
    <property type="entry name" value="beta_CA_cladeD"/>
    <property type="match status" value="1"/>
</dbReference>
<comment type="catalytic activity">
    <reaction evidence="7">
        <text>hydrogencarbonate + H(+) = CO2 + H2O</text>
        <dbReference type="Rhea" id="RHEA:10748"/>
        <dbReference type="ChEBI" id="CHEBI:15377"/>
        <dbReference type="ChEBI" id="CHEBI:15378"/>
        <dbReference type="ChEBI" id="CHEBI:16526"/>
        <dbReference type="ChEBI" id="CHEBI:17544"/>
        <dbReference type="EC" id="4.2.1.1"/>
    </reaction>
</comment>
<evidence type="ECO:0000256" key="1">
    <source>
        <dbReference type="ARBA" id="ARBA00001947"/>
    </source>
</evidence>
<dbReference type="Pfam" id="PF00484">
    <property type="entry name" value="Pro_CA"/>
    <property type="match status" value="1"/>
</dbReference>
<keyword evidence="4" id="KW-0479">Metal-binding</keyword>
<sequence>MSAIDHLLHANETYAATFPGPRPQRPKLRLAIVTCMDSRLDLFGALGLQIGDAHLIRNAGGLPTEDVLRSLAVSQHYLGTREIVVIHHTECGMEGFDDDAFRERLTAETGVVPEWNVPGFSDIRLTVRKSIATVRGCPWLPHRDDVRGFVFDIATARLEEVEAG</sequence>
<comment type="caution">
    <text evidence="8">The sequence shown here is derived from an EMBL/GenBank/DDBJ whole genome shotgun (WGS) entry which is preliminary data.</text>
</comment>
<accession>A0ABQ4C4C4</accession>
<dbReference type="InterPro" id="IPR036874">
    <property type="entry name" value="Carbonic_anhydrase_sf"/>
</dbReference>
<keyword evidence="5" id="KW-0862">Zinc</keyword>
<evidence type="ECO:0000313" key="9">
    <source>
        <dbReference type="Proteomes" id="UP000624325"/>
    </source>
</evidence>
<evidence type="ECO:0000256" key="6">
    <source>
        <dbReference type="ARBA" id="ARBA00024993"/>
    </source>
</evidence>
<organism evidence="8 9">
    <name type="scientific">Asanoa iriomotensis</name>
    <dbReference type="NCBI Taxonomy" id="234613"/>
    <lineage>
        <taxon>Bacteria</taxon>
        <taxon>Bacillati</taxon>
        <taxon>Actinomycetota</taxon>
        <taxon>Actinomycetes</taxon>
        <taxon>Micromonosporales</taxon>
        <taxon>Micromonosporaceae</taxon>
        <taxon>Asanoa</taxon>
    </lineage>
</organism>
<dbReference type="PANTHER" id="PTHR43175:SF3">
    <property type="entry name" value="CARBON DISULFIDE HYDROLASE"/>
    <property type="match status" value="1"/>
</dbReference>
<evidence type="ECO:0000256" key="5">
    <source>
        <dbReference type="ARBA" id="ARBA00022833"/>
    </source>
</evidence>
<protein>
    <recommendedName>
        <fullName evidence="3">carbonic anhydrase</fullName>
        <ecNumber evidence="3">4.2.1.1</ecNumber>
    </recommendedName>
</protein>
<dbReference type="PANTHER" id="PTHR43175">
    <property type="entry name" value="CARBONIC ANHYDRASE"/>
    <property type="match status" value="1"/>
</dbReference>
<dbReference type="EC" id="4.2.1.1" evidence="3"/>
<reference evidence="8 9" key="1">
    <citation type="submission" date="2021-01" db="EMBL/GenBank/DDBJ databases">
        <title>Whole genome shotgun sequence of Asanoa iriomotensis NBRC 100142.</title>
        <authorList>
            <person name="Komaki H."/>
            <person name="Tamura T."/>
        </authorList>
    </citation>
    <scope>NUCLEOTIDE SEQUENCE [LARGE SCALE GENOMIC DNA]</scope>
    <source>
        <strain evidence="8 9">NBRC 100142</strain>
    </source>
</reference>
<dbReference type="RefSeq" id="WP_203703930.1">
    <property type="nucleotide sequence ID" value="NZ_BAAALU010000019.1"/>
</dbReference>
<evidence type="ECO:0000256" key="7">
    <source>
        <dbReference type="ARBA" id="ARBA00048348"/>
    </source>
</evidence>
<evidence type="ECO:0000313" key="8">
    <source>
        <dbReference type="EMBL" id="GIF57651.1"/>
    </source>
</evidence>
<comment type="function">
    <text evidence="6">Catalyzes the reversible hydration of carbon dioxide to form bicarbonate.</text>
</comment>
<dbReference type="SUPFAM" id="SSF53056">
    <property type="entry name" value="beta-carbonic anhydrase, cab"/>
    <property type="match status" value="1"/>
</dbReference>